<dbReference type="EMBL" id="JXLP01000010">
    <property type="protein sequence ID" value="KIL78191.1"/>
    <property type="molecule type" value="Genomic_DNA"/>
</dbReference>
<organism evidence="4 5">
    <name type="scientific">Bacillus badius</name>
    <dbReference type="NCBI Taxonomy" id="1455"/>
    <lineage>
        <taxon>Bacteria</taxon>
        <taxon>Bacillati</taxon>
        <taxon>Bacillota</taxon>
        <taxon>Bacilli</taxon>
        <taxon>Bacillales</taxon>
        <taxon>Bacillaceae</taxon>
        <taxon>Pseudobacillus</taxon>
    </lineage>
</organism>
<evidence type="ECO:0000313" key="4">
    <source>
        <dbReference type="EMBL" id="KIL78191.1"/>
    </source>
</evidence>
<dbReference type="PANTHER" id="PTHR30632">
    <property type="entry name" value="MOLYBDATE-BINDING PERIPLASMIC PROTEIN"/>
    <property type="match status" value="1"/>
</dbReference>
<dbReference type="Gene3D" id="3.40.190.10">
    <property type="entry name" value="Periplasmic binding protein-like II"/>
    <property type="match status" value="2"/>
</dbReference>
<dbReference type="Proteomes" id="UP000031982">
    <property type="component" value="Unassembled WGS sequence"/>
</dbReference>
<dbReference type="NCBIfam" id="TIGR01256">
    <property type="entry name" value="modA"/>
    <property type="match status" value="1"/>
</dbReference>
<keyword evidence="5" id="KW-1185">Reference proteome</keyword>
<dbReference type="InterPro" id="IPR005950">
    <property type="entry name" value="ModA"/>
</dbReference>
<evidence type="ECO:0000256" key="1">
    <source>
        <dbReference type="ARBA" id="ARBA00009175"/>
    </source>
</evidence>
<dbReference type="PIRSF" id="PIRSF004846">
    <property type="entry name" value="ModA"/>
    <property type="match status" value="1"/>
</dbReference>
<dbReference type="Pfam" id="PF13531">
    <property type="entry name" value="SBP_bac_11"/>
    <property type="match status" value="1"/>
</dbReference>
<evidence type="ECO:0000256" key="3">
    <source>
        <dbReference type="ARBA" id="ARBA00022729"/>
    </source>
</evidence>
<dbReference type="PANTHER" id="PTHR30632:SF0">
    <property type="entry name" value="SULFATE-BINDING PROTEIN"/>
    <property type="match status" value="1"/>
</dbReference>
<dbReference type="InterPro" id="IPR050682">
    <property type="entry name" value="ModA/WtpA"/>
</dbReference>
<protein>
    <submittedName>
        <fullName evidence="4">Molybdenum ABC transporter, periplasmic molybdenum-binding protein ModA</fullName>
    </submittedName>
</protein>
<dbReference type="CDD" id="cd13537">
    <property type="entry name" value="PBP2_YvgL_like"/>
    <property type="match status" value="1"/>
</dbReference>
<dbReference type="InterPro" id="IPR041879">
    <property type="entry name" value="YvgL-like_PBP2"/>
</dbReference>
<name>A0ABR5ATW5_BACBA</name>
<keyword evidence="2" id="KW-0479">Metal-binding</keyword>
<comment type="caution">
    <text evidence="4">The sequence shown here is derived from an EMBL/GenBank/DDBJ whole genome shotgun (WGS) entry which is preliminary data.</text>
</comment>
<comment type="similarity">
    <text evidence="1">Belongs to the bacterial solute-binding protein ModA family.</text>
</comment>
<gene>
    <name evidence="4" type="ORF">SD77_0792</name>
</gene>
<keyword evidence="3" id="KW-0732">Signal</keyword>
<sequence>MVFYSLQQGLQGQLGYHQQVLYNGGNEKIVSSKKNGGFTMFQKIWLLIAVCLLLLAAPGCSGSKQTADDSAAAPKERAELFISAAASLTDALEQLKTSYESQHPEVTLTFNFGGSGKLAQQIQQGAPADVFLSASQQDMNTLQEKKLIQTDSRQEFAKNTLVLIANKDDSPDISSFEKIDPKQITHLAVGEPESVPAGRYTKETLEHLQLWEPLQSKLVLGSDVRQVLTYVESNNADLGIVYSSDAQMSDKVKVIAEAKPEWHEPIVYPGAVVASSEHPQAAQAFLDYLTSEQGKKILKTYGFN</sequence>
<accession>A0ABR5ATW5</accession>
<evidence type="ECO:0000313" key="5">
    <source>
        <dbReference type="Proteomes" id="UP000031982"/>
    </source>
</evidence>
<proteinExistence type="inferred from homology"/>
<reference evidence="4 5" key="1">
    <citation type="submission" date="2015-01" db="EMBL/GenBank/DDBJ databases">
        <title>Genome Assembly of Bacillus badius MTCC 1458.</title>
        <authorList>
            <person name="Verma A."/>
            <person name="Khatri I."/>
            <person name="Mual P."/>
            <person name="Subramanian S."/>
            <person name="Krishnamurthi S."/>
        </authorList>
    </citation>
    <scope>NUCLEOTIDE SEQUENCE [LARGE SCALE GENOMIC DNA]</scope>
    <source>
        <strain evidence="4 5">MTCC 1458</strain>
    </source>
</reference>
<dbReference type="SUPFAM" id="SSF53850">
    <property type="entry name" value="Periplasmic binding protein-like II"/>
    <property type="match status" value="1"/>
</dbReference>
<evidence type="ECO:0000256" key="2">
    <source>
        <dbReference type="ARBA" id="ARBA00022723"/>
    </source>
</evidence>